<keyword evidence="4" id="KW-0732">Signal</keyword>
<dbReference type="PANTHER" id="PTHR11474:SF126">
    <property type="entry name" value="TYROSINASE-LIKE PROTEIN TYR-1-RELATED"/>
    <property type="match status" value="1"/>
</dbReference>
<dbReference type="PROSITE" id="PS00497">
    <property type="entry name" value="TYROSINASE_1"/>
    <property type="match status" value="1"/>
</dbReference>
<dbReference type="PANTHER" id="PTHR11474">
    <property type="entry name" value="TYROSINASE FAMILY MEMBER"/>
    <property type="match status" value="1"/>
</dbReference>
<feature type="compositionally biased region" description="Low complexity" evidence="3">
    <location>
        <begin position="429"/>
        <end position="440"/>
    </location>
</feature>
<evidence type="ECO:0000259" key="5">
    <source>
        <dbReference type="PROSITE" id="PS00497"/>
    </source>
</evidence>
<proteinExistence type="predicted"/>
<evidence type="ECO:0000313" key="6">
    <source>
        <dbReference type="EMBL" id="KAJ2852064.1"/>
    </source>
</evidence>
<organism evidence="6 7">
    <name type="scientific">Coemansia brasiliensis</name>
    <dbReference type="NCBI Taxonomy" id="2650707"/>
    <lineage>
        <taxon>Eukaryota</taxon>
        <taxon>Fungi</taxon>
        <taxon>Fungi incertae sedis</taxon>
        <taxon>Zoopagomycota</taxon>
        <taxon>Kickxellomycotina</taxon>
        <taxon>Kickxellomycetes</taxon>
        <taxon>Kickxellales</taxon>
        <taxon>Kickxellaceae</taxon>
        <taxon>Coemansia</taxon>
    </lineage>
</organism>
<feature type="domain" description="Tyrosinase copper-binding" evidence="5">
    <location>
        <begin position="72"/>
        <end position="89"/>
    </location>
</feature>
<dbReference type="EMBL" id="JANBUW010000006">
    <property type="protein sequence ID" value="KAJ2852064.1"/>
    <property type="molecule type" value="Genomic_DNA"/>
</dbReference>
<reference evidence="6" key="1">
    <citation type="submission" date="2022-07" db="EMBL/GenBank/DDBJ databases">
        <title>Phylogenomic reconstructions and comparative analyses of Kickxellomycotina fungi.</title>
        <authorList>
            <person name="Reynolds N.K."/>
            <person name="Stajich J.E."/>
            <person name="Barry K."/>
            <person name="Grigoriev I.V."/>
            <person name="Crous P."/>
            <person name="Smith M.E."/>
        </authorList>
    </citation>
    <scope>NUCLEOTIDE SEQUENCE</scope>
    <source>
        <strain evidence="6">NRRL 1566</strain>
    </source>
</reference>
<gene>
    <name evidence="6" type="ORF">IWW36_000643</name>
</gene>
<feature type="compositionally biased region" description="Acidic residues" evidence="3">
    <location>
        <begin position="441"/>
        <end position="451"/>
    </location>
</feature>
<keyword evidence="7" id="KW-1185">Reference proteome</keyword>
<dbReference type="GO" id="GO:0046872">
    <property type="term" value="F:metal ion binding"/>
    <property type="evidence" value="ECO:0007669"/>
    <property type="project" value="UniProtKB-KW"/>
</dbReference>
<evidence type="ECO:0000256" key="3">
    <source>
        <dbReference type="SAM" id="MobiDB-lite"/>
    </source>
</evidence>
<feature type="chain" id="PRO_5040823056" description="Tyrosinase copper-binding domain-containing protein" evidence="4">
    <location>
        <begin position="21"/>
        <end position="566"/>
    </location>
</feature>
<dbReference type="InterPro" id="IPR050316">
    <property type="entry name" value="Tyrosinase/Hemocyanin"/>
</dbReference>
<accession>A0A9W8ID80</accession>
<dbReference type="GO" id="GO:0016491">
    <property type="term" value="F:oxidoreductase activity"/>
    <property type="evidence" value="ECO:0007669"/>
    <property type="project" value="InterPro"/>
</dbReference>
<keyword evidence="1" id="KW-0479">Metal-binding</keyword>
<feature type="region of interest" description="Disordered" evidence="3">
    <location>
        <begin position="429"/>
        <end position="457"/>
    </location>
</feature>
<dbReference type="OrthoDB" id="6132182at2759"/>
<evidence type="ECO:0000256" key="2">
    <source>
        <dbReference type="ARBA" id="ARBA00023008"/>
    </source>
</evidence>
<dbReference type="InterPro" id="IPR008922">
    <property type="entry name" value="Di-copper_centre_dom_sf"/>
</dbReference>
<dbReference type="PRINTS" id="PR00092">
    <property type="entry name" value="TYROSINASE"/>
</dbReference>
<sequence length="566" mass="62380">MKLTAAFVALAALAGIGADAQSICTTNAARKEIRSMSPAEWSRTANTLKSMQDYGWFQWFAYLHAANFNVIHNCEIFFPWHRRFLLDFESVGRRFDSSFALPYWDEVRDYANPAASAVLTPAYLGGNGAGSNGCVSSGLQTGWSMTYPQAHCLHRQYNNGNTIKPMYSPEYMQSILSRSTSMAQLRPAIEYSLHGAVHLALGGDMVQTYSPNDFAFWLHHANIDRLWFVWQMQNPNQNFWSMNGADTKGTPISLNTALPYYGDAIINTMYPSRNGMCFSYENYSTVTRTKRSLSTSNGQKCIPRPAPTLPDLIDGVFDDVNSVLENSESVVKDTIVNTLPHHVLSKWFPTLANNSTTTYTAADIPEQPVIAEKPIEDNLYSEMSAPYLPSESFDIAGDNMGSTYYSEPEVDVTDATEYSGSTADVSTVYTSSAPAPTSTDADADSSLEESLSESASVSEDYSAAVALPSHDAEDTFNASEAADYSEEYQIFDLGSSPDTNGLDGQGPAYPMPVPFPPTRGYIEMHKYSVREIKEHYAMAKQFVSEMNGANFQSPYAKGAKDLTNVN</sequence>
<dbReference type="Gene3D" id="1.10.1280.10">
    <property type="entry name" value="Di-copper center containing domain from catechol oxidase"/>
    <property type="match status" value="1"/>
</dbReference>
<dbReference type="SUPFAM" id="SSF48056">
    <property type="entry name" value="Di-copper centre-containing domain"/>
    <property type="match status" value="1"/>
</dbReference>
<keyword evidence="2" id="KW-0186">Copper</keyword>
<dbReference type="Pfam" id="PF00264">
    <property type="entry name" value="Tyrosinase"/>
    <property type="match status" value="1"/>
</dbReference>
<comment type="caution">
    <text evidence="6">The sequence shown here is derived from an EMBL/GenBank/DDBJ whole genome shotgun (WGS) entry which is preliminary data.</text>
</comment>
<evidence type="ECO:0000256" key="4">
    <source>
        <dbReference type="SAM" id="SignalP"/>
    </source>
</evidence>
<dbReference type="AlphaFoldDB" id="A0A9W8ID80"/>
<feature type="signal peptide" evidence="4">
    <location>
        <begin position="1"/>
        <end position="20"/>
    </location>
</feature>
<dbReference type="Proteomes" id="UP001139887">
    <property type="component" value="Unassembled WGS sequence"/>
</dbReference>
<evidence type="ECO:0000313" key="7">
    <source>
        <dbReference type="Proteomes" id="UP001139887"/>
    </source>
</evidence>
<name>A0A9W8ID80_9FUNG</name>
<protein>
    <recommendedName>
        <fullName evidence="5">Tyrosinase copper-binding domain-containing protein</fullName>
    </recommendedName>
</protein>
<evidence type="ECO:0000256" key="1">
    <source>
        <dbReference type="ARBA" id="ARBA00022723"/>
    </source>
</evidence>
<dbReference type="InterPro" id="IPR002227">
    <property type="entry name" value="Tyrosinase_Cu-bd"/>
</dbReference>